<gene>
    <name evidence="4" type="ORF">ACFSJ3_04610</name>
</gene>
<dbReference type="Proteomes" id="UP001597380">
    <property type="component" value="Unassembled WGS sequence"/>
</dbReference>
<keyword evidence="4" id="KW-0378">Hydrolase</keyword>
<evidence type="ECO:0000313" key="4">
    <source>
        <dbReference type="EMBL" id="MFD2095257.1"/>
    </source>
</evidence>
<evidence type="ECO:0000256" key="1">
    <source>
        <dbReference type="SAM" id="MobiDB-lite"/>
    </source>
</evidence>
<proteinExistence type="predicted"/>
<organism evidence="4 5">
    <name type="scientific">Corallincola platygyrae</name>
    <dbReference type="NCBI Taxonomy" id="1193278"/>
    <lineage>
        <taxon>Bacteria</taxon>
        <taxon>Pseudomonadati</taxon>
        <taxon>Pseudomonadota</taxon>
        <taxon>Gammaproteobacteria</taxon>
        <taxon>Alteromonadales</taxon>
        <taxon>Psychromonadaceae</taxon>
        <taxon>Corallincola</taxon>
    </lineage>
</organism>
<dbReference type="RefSeq" id="WP_345338416.1">
    <property type="nucleotide sequence ID" value="NZ_BAABLI010000005.1"/>
</dbReference>
<dbReference type="PANTHER" id="PTHR10357">
    <property type="entry name" value="ALPHA-AMYLASE FAMILY MEMBER"/>
    <property type="match status" value="1"/>
</dbReference>
<sequence>MKFEKSLLALALAGILTACGGGSSGGSEDPVDPPVEPPVEPPIGEVVEISVDLAKRPLDERLSCYKASGEEACNLRIYQVMVESFIDGDSNFDYNTGYGNSHHKGDIQGIINSLDYVQSLGMNAIWLTPVFQSNTSDARLNATGYFAGDYFSIDSNFGTKEQLQTLVDEAHARGLYVFLDGVFGHHSGNTEGSPEGRSLSTDGPAQGSGQEAVYPDDLDFYIEVATYWVKELKIDGWRLDQAYQVPVQYWDNIRTAVEDASATVTYTNADGEEVNPLGYMVGEIWRSANEIADQGYGPASSPALYSNFDFPTRYSMVQTFGVEESGNGDRPATNLDSGLLNLLAYPDHAQPNLMMGNHDLVRFGDLLERGDLASPSDDAYWARHKAAFAFMGAYSGPITLYYNEEIGAEVPGFADQVGNTVCADQGLCDDHVARSSARIEGVATLVGETPVELNAQEADLKDFVTDLMTVRAANPALYNGSRTHIYSDAYVYIDRKDAGDNNVLVVINTKDVEANITLAGTAIGSDGDLIELISGGTVAPAAGEYAVTLPAFGVAYYDIASPTAEGPQLGTGDDLTGEGPLADCSAPDAGEAGPLGVDMFIRGTYEGGNNFGATPDSHKFSYKGDSIYQVVISEEANTAFNFKFASSDWSSEFAVENSGAVTIGTEQTMAVAAGAGTESSIFLPESGDYVYSFRINGALDGGEMMVSLCE</sequence>
<dbReference type="SUPFAM" id="SSF51011">
    <property type="entry name" value="Glycosyl hydrolase domain"/>
    <property type="match status" value="1"/>
</dbReference>
<dbReference type="Gene3D" id="3.20.20.80">
    <property type="entry name" value="Glycosidases"/>
    <property type="match status" value="2"/>
</dbReference>
<name>A0ABW4XIB4_9GAMM</name>
<keyword evidence="5" id="KW-1185">Reference proteome</keyword>
<feature type="chain" id="PRO_5046833643" evidence="2">
    <location>
        <begin position="21"/>
        <end position="710"/>
    </location>
</feature>
<dbReference type="Pfam" id="PF00128">
    <property type="entry name" value="Alpha-amylase"/>
    <property type="match status" value="2"/>
</dbReference>
<evidence type="ECO:0000259" key="3">
    <source>
        <dbReference type="SMART" id="SM00642"/>
    </source>
</evidence>
<dbReference type="EMBL" id="JBHUHT010000008">
    <property type="protein sequence ID" value="MFD2095257.1"/>
    <property type="molecule type" value="Genomic_DNA"/>
</dbReference>
<feature type="domain" description="Glycosyl hydrolase family 13 catalytic" evidence="3">
    <location>
        <begin position="79"/>
        <end position="438"/>
    </location>
</feature>
<evidence type="ECO:0000313" key="5">
    <source>
        <dbReference type="Proteomes" id="UP001597380"/>
    </source>
</evidence>
<dbReference type="GO" id="GO:0016787">
    <property type="term" value="F:hydrolase activity"/>
    <property type="evidence" value="ECO:0007669"/>
    <property type="project" value="UniProtKB-KW"/>
</dbReference>
<dbReference type="PANTHER" id="PTHR10357:SF228">
    <property type="entry name" value="PUTATIVE-RELATED"/>
    <property type="match status" value="1"/>
</dbReference>
<reference evidence="5" key="1">
    <citation type="journal article" date="2019" name="Int. J. Syst. Evol. Microbiol.">
        <title>The Global Catalogue of Microorganisms (GCM) 10K type strain sequencing project: providing services to taxonomists for standard genome sequencing and annotation.</title>
        <authorList>
            <consortium name="The Broad Institute Genomics Platform"/>
            <consortium name="The Broad Institute Genome Sequencing Center for Infectious Disease"/>
            <person name="Wu L."/>
            <person name="Ma J."/>
        </authorList>
    </citation>
    <scope>NUCLEOTIDE SEQUENCE [LARGE SCALE GENOMIC DNA]</scope>
    <source>
        <strain evidence="5">CGMCC 1.10992</strain>
    </source>
</reference>
<protein>
    <submittedName>
        <fullName evidence="4">Alpha-amylase family glycosyl hydrolase</fullName>
    </submittedName>
</protein>
<keyword evidence="2" id="KW-0732">Signal</keyword>
<dbReference type="InterPro" id="IPR017853">
    <property type="entry name" value="GH"/>
</dbReference>
<accession>A0ABW4XIB4</accession>
<feature type="signal peptide" evidence="2">
    <location>
        <begin position="1"/>
        <end position="20"/>
    </location>
</feature>
<dbReference type="InterPro" id="IPR006047">
    <property type="entry name" value="GH13_cat_dom"/>
</dbReference>
<dbReference type="Gene3D" id="2.60.40.1180">
    <property type="entry name" value="Golgi alpha-mannosidase II"/>
    <property type="match status" value="1"/>
</dbReference>
<dbReference type="PROSITE" id="PS51257">
    <property type="entry name" value="PROKAR_LIPOPROTEIN"/>
    <property type="match status" value="1"/>
</dbReference>
<feature type="compositionally biased region" description="Polar residues" evidence="1">
    <location>
        <begin position="188"/>
        <end position="209"/>
    </location>
</feature>
<dbReference type="SMART" id="SM00642">
    <property type="entry name" value="Aamy"/>
    <property type="match status" value="1"/>
</dbReference>
<feature type="region of interest" description="Disordered" evidence="1">
    <location>
        <begin position="188"/>
        <end position="211"/>
    </location>
</feature>
<dbReference type="SUPFAM" id="SSF51445">
    <property type="entry name" value="(Trans)glycosidases"/>
    <property type="match status" value="1"/>
</dbReference>
<dbReference type="CDD" id="cd00551">
    <property type="entry name" value="AmyAc_family"/>
    <property type="match status" value="1"/>
</dbReference>
<evidence type="ECO:0000256" key="2">
    <source>
        <dbReference type="SAM" id="SignalP"/>
    </source>
</evidence>
<comment type="caution">
    <text evidence="4">The sequence shown here is derived from an EMBL/GenBank/DDBJ whole genome shotgun (WGS) entry which is preliminary data.</text>
</comment>
<dbReference type="InterPro" id="IPR013780">
    <property type="entry name" value="Glyco_hydro_b"/>
</dbReference>